<evidence type="ECO:0000313" key="20">
    <source>
        <dbReference type="EMBL" id="NII40931.1"/>
    </source>
</evidence>
<keyword evidence="12" id="KW-0067">ATP-binding</keyword>
<keyword evidence="11" id="KW-0418">Kinase</keyword>
<evidence type="ECO:0000256" key="15">
    <source>
        <dbReference type="ARBA" id="ARBA00023137"/>
    </source>
</evidence>
<dbReference type="PANTHER" id="PTHR32309:SF13">
    <property type="entry name" value="FERRIC ENTEROBACTIN TRANSPORT PROTEIN FEPE"/>
    <property type="match status" value="1"/>
</dbReference>
<dbReference type="EMBL" id="JAAOYO010000002">
    <property type="protein sequence ID" value="NII40931.1"/>
    <property type="molecule type" value="Genomic_DNA"/>
</dbReference>
<evidence type="ECO:0000256" key="11">
    <source>
        <dbReference type="ARBA" id="ARBA00022777"/>
    </source>
</evidence>
<comment type="subcellular location">
    <subcellularLocation>
        <location evidence="1">Cell inner membrane</location>
        <topology evidence="1">Multi-pass membrane protein</topology>
    </subcellularLocation>
</comment>
<evidence type="ECO:0000256" key="2">
    <source>
        <dbReference type="ARBA" id="ARBA00006683"/>
    </source>
</evidence>
<evidence type="ECO:0000256" key="4">
    <source>
        <dbReference type="ARBA" id="ARBA00008883"/>
    </source>
</evidence>
<dbReference type="Pfam" id="PF13614">
    <property type="entry name" value="AAA_31"/>
    <property type="match status" value="1"/>
</dbReference>
<comment type="similarity">
    <text evidence="4">Belongs to the etk/wzc family.</text>
</comment>
<dbReference type="InterPro" id="IPR005702">
    <property type="entry name" value="Wzc-like_C"/>
</dbReference>
<dbReference type="InterPro" id="IPR050445">
    <property type="entry name" value="Bact_polysacc_biosynth/exp"/>
</dbReference>
<dbReference type="InterPro" id="IPR027417">
    <property type="entry name" value="P-loop_NTPase"/>
</dbReference>
<evidence type="ECO:0000259" key="19">
    <source>
        <dbReference type="Pfam" id="PF13614"/>
    </source>
</evidence>
<dbReference type="Gene3D" id="3.40.50.300">
    <property type="entry name" value="P-loop containing nucleotide triphosphate hydrolases"/>
    <property type="match status" value="1"/>
</dbReference>
<evidence type="ECO:0000256" key="16">
    <source>
        <dbReference type="ARBA" id="ARBA00051245"/>
    </source>
</evidence>
<proteinExistence type="inferred from homology"/>
<feature type="transmembrane region" description="Helical" evidence="17">
    <location>
        <begin position="180"/>
        <end position="201"/>
    </location>
</feature>
<comment type="similarity">
    <text evidence="2">Belongs to the CpsC/CapA family.</text>
</comment>
<sequence>MDLPDLLHSLRRRWPIIAAGVLIGATAAGAHLALATPTYDATARLYITVAAAENGSATDLVQGGNAAEQRVRSYVDIVTTPRVLQHAIDALGLEMSAQDLADEVRADSPNETVLLNVTVRDTSAARAAELANAISTSFTELVTDDLEVGTRNAVSPVSVRTVQPAIAPDHAATPQTLKSGLLGVGGGLALGLLIAVLRDLLDTRIRGRAEVETVTERPILGVIPKHKSVQHTPVYVQGDRQGQLAEAFRSLRTNLRFVEHPGTPQVFVVTSANASEGKTTTALNLAAALIEGGSRVAVVDCDLRRPAVAGRVDMENATGLTDVLTGRAELEDVLQPWGATGAVLPAGPTPPNPGDLLASAAMTEVLRILSGDHDYVIIDTPPLLPVTDAAILASATAGALLVTAAGKSHTHELRDALEVLDRVGARTLGIAVSMVKPSRRRDRYEYLRTADATTAPSTVVRRPRIAD</sequence>
<dbReference type="SUPFAM" id="SSF52540">
    <property type="entry name" value="P-loop containing nucleoside triphosphate hydrolases"/>
    <property type="match status" value="1"/>
</dbReference>
<dbReference type="PANTHER" id="PTHR32309">
    <property type="entry name" value="TYROSINE-PROTEIN KINASE"/>
    <property type="match status" value="1"/>
</dbReference>
<keyword evidence="8" id="KW-0808">Transferase</keyword>
<evidence type="ECO:0000256" key="7">
    <source>
        <dbReference type="ARBA" id="ARBA00022519"/>
    </source>
</evidence>
<keyword evidence="10" id="KW-0547">Nucleotide-binding</keyword>
<evidence type="ECO:0000256" key="14">
    <source>
        <dbReference type="ARBA" id="ARBA00023136"/>
    </source>
</evidence>
<reference evidence="20 21" key="1">
    <citation type="submission" date="2020-03" db="EMBL/GenBank/DDBJ databases">
        <title>Above-ground endophytic microbial communities from plants in different locations in the United States.</title>
        <authorList>
            <person name="Frank C."/>
        </authorList>
    </citation>
    <scope>NUCLEOTIDE SEQUENCE [LARGE SCALE GENOMIC DNA]</scope>
    <source>
        <strain evidence="20 21">WW7</strain>
    </source>
</reference>
<evidence type="ECO:0000256" key="12">
    <source>
        <dbReference type="ARBA" id="ARBA00022840"/>
    </source>
</evidence>
<dbReference type="RefSeq" id="WP_166779993.1">
    <property type="nucleotide sequence ID" value="NZ_JAAOYO010000002.1"/>
</dbReference>
<evidence type="ECO:0000256" key="5">
    <source>
        <dbReference type="ARBA" id="ARBA00011903"/>
    </source>
</evidence>
<evidence type="ECO:0000256" key="17">
    <source>
        <dbReference type="SAM" id="Phobius"/>
    </source>
</evidence>
<evidence type="ECO:0000256" key="9">
    <source>
        <dbReference type="ARBA" id="ARBA00022692"/>
    </source>
</evidence>
<evidence type="ECO:0000313" key="21">
    <source>
        <dbReference type="Proteomes" id="UP001318300"/>
    </source>
</evidence>
<dbReference type="NCBIfam" id="TIGR01007">
    <property type="entry name" value="eps_fam"/>
    <property type="match status" value="1"/>
</dbReference>
<evidence type="ECO:0000256" key="3">
    <source>
        <dbReference type="ARBA" id="ARBA00007316"/>
    </source>
</evidence>
<keyword evidence="6" id="KW-1003">Cell membrane</keyword>
<comment type="similarity">
    <text evidence="3">Belongs to the CpsD/CapB family.</text>
</comment>
<evidence type="ECO:0000256" key="6">
    <source>
        <dbReference type="ARBA" id="ARBA00022475"/>
    </source>
</evidence>
<dbReference type="EC" id="2.7.10.2" evidence="5"/>
<keyword evidence="14 17" id="KW-0472">Membrane</keyword>
<comment type="catalytic activity">
    <reaction evidence="16">
        <text>L-tyrosyl-[protein] + ATP = O-phospho-L-tyrosyl-[protein] + ADP + H(+)</text>
        <dbReference type="Rhea" id="RHEA:10596"/>
        <dbReference type="Rhea" id="RHEA-COMP:10136"/>
        <dbReference type="Rhea" id="RHEA-COMP:20101"/>
        <dbReference type="ChEBI" id="CHEBI:15378"/>
        <dbReference type="ChEBI" id="CHEBI:30616"/>
        <dbReference type="ChEBI" id="CHEBI:46858"/>
        <dbReference type="ChEBI" id="CHEBI:61978"/>
        <dbReference type="ChEBI" id="CHEBI:456216"/>
        <dbReference type="EC" id="2.7.10.2"/>
    </reaction>
</comment>
<dbReference type="Pfam" id="PF02706">
    <property type="entry name" value="Wzz"/>
    <property type="match status" value="1"/>
</dbReference>
<dbReference type="Proteomes" id="UP001318300">
    <property type="component" value="Unassembled WGS sequence"/>
</dbReference>
<accession>A0ABX0T630</accession>
<evidence type="ECO:0000256" key="8">
    <source>
        <dbReference type="ARBA" id="ARBA00022679"/>
    </source>
</evidence>
<name>A0ABX0T630_9MICO</name>
<gene>
    <name evidence="20" type="ORF">E9228_001567</name>
</gene>
<evidence type="ECO:0000256" key="1">
    <source>
        <dbReference type="ARBA" id="ARBA00004429"/>
    </source>
</evidence>
<keyword evidence="21" id="KW-1185">Reference proteome</keyword>
<feature type="domain" description="AAA" evidence="19">
    <location>
        <begin position="277"/>
        <end position="396"/>
    </location>
</feature>
<dbReference type="InterPro" id="IPR003856">
    <property type="entry name" value="LPS_length_determ_N"/>
</dbReference>
<feature type="domain" description="Polysaccharide chain length determinant N-terminal" evidence="18">
    <location>
        <begin position="1"/>
        <end position="90"/>
    </location>
</feature>
<protein>
    <recommendedName>
        <fullName evidence="5">non-specific protein-tyrosine kinase</fullName>
        <ecNumber evidence="5">2.7.10.2</ecNumber>
    </recommendedName>
</protein>
<dbReference type="InterPro" id="IPR025669">
    <property type="entry name" value="AAA_dom"/>
</dbReference>
<evidence type="ECO:0000259" key="18">
    <source>
        <dbReference type="Pfam" id="PF02706"/>
    </source>
</evidence>
<evidence type="ECO:0000256" key="13">
    <source>
        <dbReference type="ARBA" id="ARBA00022989"/>
    </source>
</evidence>
<dbReference type="CDD" id="cd05387">
    <property type="entry name" value="BY-kinase"/>
    <property type="match status" value="1"/>
</dbReference>
<keyword evidence="13 17" id="KW-1133">Transmembrane helix</keyword>
<evidence type="ECO:0000256" key="10">
    <source>
        <dbReference type="ARBA" id="ARBA00022741"/>
    </source>
</evidence>
<keyword evidence="15" id="KW-0829">Tyrosine-protein kinase</keyword>
<comment type="caution">
    <text evidence="20">The sequence shown here is derived from an EMBL/GenBank/DDBJ whole genome shotgun (WGS) entry which is preliminary data.</text>
</comment>
<keyword evidence="9 17" id="KW-0812">Transmembrane</keyword>
<keyword evidence="7" id="KW-0997">Cell inner membrane</keyword>
<organism evidence="20 21">
    <name type="scientific">Curtobacterium salicis</name>
    <dbReference type="NCBI Taxonomy" id="1779862"/>
    <lineage>
        <taxon>Bacteria</taxon>
        <taxon>Bacillati</taxon>
        <taxon>Actinomycetota</taxon>
        <taxon>Actinomycetes</taxon>
        <taxon>Micrococcales</taxon>
        <taxon>Microbacteriaceae</taxon>
        <taxon>Curtobacterium</taxon>
    </lineage>
</organism>